<evidence type="ECO:0000313" key="1">
    <source>
        <dbReference type="EMBL" id="CAB4044502.1"/>
    </source>
</evidence>
<accession>A0A6S7LTX2</accession>
<sequence>LFCLDHLPDDGPQKDIRTCNFRELVSIKEEDLKEIQKRYRILVARILIKKFPEFSHLKFYLSEELLLHRDNSATASSKSEIITMPVLMKDEKKYSDCVHVLDQFGRMDTRHIQGK</sequence>
<reference evidence="1" key="1">
    <citation type="submission" date="2020-04" db="EMBL/GenBank/DDBJ databases">
        <authorList>
            <person name="Alioto T."/>
            <person name="Alioto T."/>
            <person name="Gomez Garrido J."/>
        </authorList>
    </citation>
    <scope>NUCLEOTIDE SEQUENCE</scope>
    <source>
        <strain evidence="1">A484AB</strain>
    </source>
</reference>
<evidence type="ECO:0000313" key="2">
    <source>
        <dbReference type="Proteomes" id="UP001152795"/>
    </source>
</evidence>
<dbReference type="AlphaFoldDB" id="A0A6S7LTX2"/>
<comment type="caution">
    <text evidence="1">The sequence shown here is derived from an EMBL/GenBank/DDBJ whole genome shotgun (WGS) entry which is preliminary data.</text>
</comment>
<keyword evidence="2" id="KW-1185">Reference proteome</keyword>
<gene>
    <name evidence="1" type="ORF">PACLA_8A081109</name>
</gene>
<dbReference type="EMBL" id="CACRXK020035171">
    <property type="protein sequence ID" value="CAB4044502.1"/>
    <property type="molecule type" value="Genomic_DNA"/>
</dbReference>
<protein>
    <submittedName>
        <fullName evidence="1">Uncharacterized protein</fullName>
    </submittedName>
</protein>
<dbReference type="Proteomes" id="UP001152795">
    <property type="component" value="Unassembled WGS sequence"/>
</dbReference>
<feature type="non-terminal residue" evidence="1">
    <location>
        <position position="115"/>
    </location>
</feature>
<name>A0A6S7LTX2_PARCT</name>
<proteinExistence type="predicted"/>
<organism evidence="1 2">
    <name type="scientific">Paramuricea clavata</name>
    <name type="common">Red gorgonian</name>
    <name type="synonym">Violescent sea-whip</name>
    <dbReference type="NCBI Taxonomy" id="317549"/>
    <lineage>
        <taxon>Eukaryota</taxon>
        <taxon>Metazoa</taxon>
        <taxon>Cnidaria</taxon>
        <taxon>Anthozoa</taxon>
        <taxon>Octocorallia</taxon>
        <taxon>Malacalcyonacea</taxon>
        <taxon>Plexauridae</taxon>
        <taxon>Paramuricea</taxon>
    </lineage>
</organism>
<feature type="non-terminal residue" evidence="1">
    <location>
        <position position="1"/>
    </location>
</feature>